<comment type="similarity">
    <text evidence="7">Belongs to the PpiD chaperone family.</text>
</comment>
<organism evidence="10 11">
    <name type="scientific">Pseudooctadecabacter jejudonensis</name>
    <dbReference type="NCBI Taxonomy" id="1391910"/>
    <lineage>
        <taxon>Bacteria</taxon>
        <taxon>Pseudomonadati</taxon>
        <taxon>Pseudomonadota</taxon>
        <taxon>Alphaproteobacteria</taxon>
        <taxon>Rhodobacterales</taxon>
        <taxon>Paracoccaceae</taxon>
        <taxon>Pseudooctadecabacter</taxon>
    </lineage>
</organism>
<evidence type="ECO:0000256" key="3">
    <source>
        <dbReference type="ARBA" id="ARBA00022692"/>
    </source>
</evidence>
<dbReference type="SUPFAM" id="SSF54534">
    <property type="entry name" value="FKBP-like"/>
    <property type="match status" value="1"/>
</dbReference>
<dbReference type="Proteomes" id="UP000193623">
    <property type="component" value="Unassembled WGS sequence"/>
</dbReference>
<evidence type="ECO:0000256" key="4">
    <source>
        <dbReference type="ARBA" id="ARBA00022989"/>
    </source>
</evidence>
<dbReference type="InterPro" id="IPR027304">
    <property type="entry name" value="Trigger_fact/SurA_dom_sf"/>
</dbReference>
<dbReference type="SUPFAM" id="SSF109998">
    <property type="entry name" value="Triger factor/SurA peptide-binding domain-like"/>
    <property type="match status" value="1"/>
</dbReference>
<dbReference type="InterPro" id="IPR052029">
    <property type="entry name" value="PpiD_chaperone"/>
</dbReference>
<keyword evidence="2" id="KW-1003">Cell membrane</keyword>
<feature type="transmembrane region" description="Helical" evidence="8">
    <location>
        <begin position="12"/>
        <end position="31"/>
    </location>
</feature>
<comment type="subcellular location">
    <subcellularLocation>
        <location evidence="1">Cell membrane</location>
        <topology evidence="1">Single-pass type II membrane protein</topology>
    </subcellularLocation>
</comment>
<gene>
    <name evidence="10" type="primary">ppiD</name>
    <name evidence="10" type="ORF">PSJ8397_00195</name>
</gene>
<proteinExistence type="inferred from homology"/>
<dbReference type="GO" id="GO:0005886">
    <property type="term" value="C:plasma membrane"/>
    <property type="evidence" value="ECO:0007669"/>
    <property type="project" value="UniProtKB-SubCell"/>
</dbReference>
<evidence type="ECO:0000313" key="11">
    <source>
        <dbReference type="Proteomes" id="UP000193623"/>
    </source>
</evidence>
<feature type="domain" description="PpiC" evidence="9">
    <location>
        <begin position="244"/>
        <end position="361"/>
    </location>
</feature>
<evidence type="ECO:0000256" key="1">
    <source>
        <dbReference type="ARBA" id="ARBA00004401"/>
    </source>
</evidence>
<reference evidence="10 11" key="1">
    <citation type="submission" date="2017-03" db="EMBL/GenBank/DDBJ databases">
        <authorList>
            <person name="Afonso C.L."/>
            <person name="Miller P.J."/>
            <person name="Scott M.A."/>
            <person name="Spackman E."/>
            <person name="Goraichik I."/>
            <person name="Dimitrov K.M."/>
            <person name="Suarez D.L."/>
            <person name="Swayne D.E."/>
        </authorList>
    </citation>
    <scope>NUCLEOTIDE SEQUENCE [LARGE SCALE GENOMIC DNA]</scope>
    <source>
        <strain evidence="10 11">CECT 8397</strain>
    </source>
</reference>
<name>A0A1Y5RBK0_9RHOB</name>
<keyword evidence="11" id="KW-1185">Reference proteome</keyword>
<accession>A0A1Y5RBK0</accession>
<protein>
    <submittedName>
        <fullName evidence="10">Peptidyl-prolyl cis-trans isomerase D</fullName>
        <ecNumber evidence="10">5.2.1.8</ecNumber>
    </submittedName>
</protein>
<keyword evidence="6" id="KW-0143">Chaperone</keyword>
<dbReference type="InterPro" id="IPR000297">
    <property type="entry name" value="PPIase_PpiC"/>
</dbReference>
<dbReference type="GO" id="GO:0003755">
    <property type="term" value="F:peptidyl-prolyl cis-trans isomerase activity"/>
    <property type="evidence" value="ECO:0007669"/>
    <property type="project" value="UniProtKB-EC"/>
</dbReference>
<evidence type="ECO:0000313" key="10">
    <source>
        <dbReference type="EMBL" id="SLN12841.1"/>
    </source>
</evidence>
<dbReference type="Gene3D" id="1.10.4030.10">
    <property type="entry name" value="Porin chaperone SurA, peptide-binding domain"/>
    <property type="match status" value="1"/>
</dbReference>
<keyword evidence="10" id="KW-0413">Isomerase</keyword>
<dbReference type="PANTHER" id="PTHR47529">
    <property type="entry name" value="PEPTIDYL-PROLYL CIS-TRANS ISOMERASE D"/>
    <property type="match status" value="1"/>
</dbReference>
<dbReference type="EC" id="5.2.1.8" evidence="10"/>
<dbReference type="OrthoDB" id="9768393at2"/>
<evidence type="ECO:0000256" key="2">
    <source>
        <dbReference type="ARBA" id="ARBA00022475"/>
    </source>
</evidence>
<evidence type="ECO:0000256" key="8">
    <source>
        <dbReference type="SAM" id="Phobius"/>
    </source>
</evidence>
<dbReference type="EMBL" id="FWFT01000001">
    <property type="protein sequence ID" value="SLN12841.1"/>
    <property type="molecule type" value="Genomic_DNA"/>
</dbReference>
<keyword evidence="4 8" id="KW-1133">Transmembrane helix</keyword>
<dbReference type="AlphaFoldDB" id="A0A1Y5RBK0"/>
<sequence>MAKAGKTRNFFVWIIMGLLFIGLMGFGATGLTGTVRSIGSAGEKPISAQNYYLEVQNRIRSAAAQQGRAISFPEAEADGIPALALQAVVGRRALDNEAATLGLSVGDEVISEQVLATPSFRGIDGSFDRTQYREALAQSGLSVREYEDSLRDQASRALIQGAVFTGIPDPQVYADTLAQFSREGRTFTWASLTEADVEIVLPEPSEDDLQAHYDANPDLYRTLETREIRYVWLTPDMIQDETPVDEDELRAEYDARLEEFQQPERRLVEQLVFSDAEAAEAALAQIEAEETTFPDLVAARGLTLNDVDIGDVTEAQMDEAGPAIFAAQTGDTVGPFPTDLGPALFRMNAILAARNTTFEQALPDLREDQAAARARRMIEDQIDPITNLLAGGALLADVADQTEMELGTIDWTTDVTDGIAAYAAFRDVAASTDVGDFAEVEELDDGGLFALEVVSIRAPEVPALDDIRADVIAGWEAEATAEAIAEEAEARAARLREGVEFSAADLDSIQETNLTRRAFVNGTPPTFMTDVFDMAVGDIRVLPNDGGAIVVRLDAITAADETDAAFAAEATALSESAAQGIAQDIYELYTRNIQVNTDVQLNQAAINAIHSNFR</sequence>
<evidence type="ECO:0000256" key="5">
    <source>
        <dbReference type="ARBA" id="ARBA00023136"/>
    </source>
</evidence>
<keyword evidence="3 8" id="KW-0812">Transmembrane</keyword>
<dbReference type="Pfam" id="PF13145">
    <property type="entry name" value="Rotamase_2"/>
    <property type="match status" value="1"/>
</dbReference>
<dbReference type="PANTHER" id="PTHR47529:SF1">
    <property type="entry name" value="PERIPLASMIC CHAPERONE PPID"/>
    <property type="match status" value="1"/>
</dbReference>
<keyword evidence="5 8" id="KW-0472">Membrane</keyword>
<dbReference type="RefSeq" id="WP_085862695.1">
    <property type="nucleotide sequence ID" value="NZ_FWFT01000001.1"/>
</dbReference>
<evidence type="ECO:0000256" key="6">
    <source>
        <dbReference type="ARBA" id="ARBA00023186"/>
    </source>
</evidence>
<dbReference type="Pfam" id="PF13624">
    <property type="entry name" value="SurA_N_3"/>
    <property type="match status" value="1"/>
</dbReference>
<evidence type="ECO:0000256" key="7">
    <source>
        <dbReference type="ARBA" id="ARBA00038408"/>
    </source>
</evidence>
<evidence type="ECO:0000259" key="9">
    <source>
        <dbReference type="Pfam" id="PF13145"/>
    </source>
</evidence>